<evidence type="ECO:0000313" key="3">
    <source>
        <dbReference type="EMBL" id="JAC16901.1"/>
    </source>
</evidence>
<dbReference type="SUPFAM" id="SSF56672">
    <property type="entry name" value="DNA/RNA polymerases"/>
    <property type="match status" value="1"/>
</dbReference>
<sequence>DRITYEFYKYSPPCFINSLLTFFNYIYDSGELPSFFCRSLIFPLYKQGDFNDVANYRGISCIDALAKIFTALLLKRLNHFIKENDLLSEVQAGFRRGYSAIDNIFVLTSIINLRFLEKGKKTYCFFIDLKSAFDSVDHSSLFLKLFNLGISSKFVNIFIVLYSCGASSVRGINGMSDFFHIGAGVRQGCLLSSTLFSLFVDDLPTELEGGVIIGGTKINILLCAGDVVLISDNPISLQRNINIVSAFCDNWDLSLNLSKSKFMIFRKGGRHAAKEKWFYKGKQIEIVNRYKYLGVILTPRLTFLPHLEEKISSAKHGLNRVWSNFILEKNIPIKAKYQVFNSISRAVVCYAAQVWGFQSYDCLEEFRRFFLKKLLALPTPSPNFLLNLETDLDHFEPFTLNLHLNYCSRVLSLDDYRLPKIVAKEVIRRKAFWFKHWLSLSHKSSCDFPLSSDNFSTWFCQLSKLPTLIRAARLEESVSRAIESGRFQLYRALISDYNSFGTNDVFKNLCFSEFRWLIKLRGELLYLNYKPWVEGDPDKERCSLCNFNCREDLSHFLGECPILAELRILHLGASSLSRENIICFLSGQTNCRPLISYARHAWKVRYEWLSDLPWHFKFCFYLFIYFYFILFFFWKNF</sequence>
<accession>A0A023F5J4</accession>
<dbReference type="GO" id="GO:0003964">
    <property type="term" value="F:RNA-directed DNA polymerase activity"/>
    <property type="evidence" value="ECO:0007669"/>
    <property type="project" value="UniProtKB-KW"/>
</dbReference>
<keyword evidence="3" id="KW-0540">Nuclease</keyword>
<feature type="domain" description="Reverse transcriptase" evidence="2">
    <location>
        <begin position="25"/>
        <end position="297"/>
    </location>
</feature>
<proteinExistence type="evidence at transcript level"/>
<feature type="transmembrane region" description="Helical" evidence="1">
    <location>
        <begin position="614"/>
        <end position="634"/>
    </location>
</feature>
<dbReference type="AlphaFoldDB" id="A0A023F5J4"/>
<evidence type="ECO:0000256" key="1">
    <source>
        <dbReference type="SAM" id="Phobius"/>
    </source>
</evidence>
<dbReference type="GO" id="GO:0004519">
    <property type="term" value="F:endonuclease activity"/>
    <property type="evidence" value="ECO:0007669"/>
    <property type="project" value="UniProtKB-KW"/>
</dbReference>
<dbReference type="Pfam" id="PF00078">
    <property type="entry name" value="RVT_1"/>
    <property type="match status" value="1"/>
</dbReference>
<dbReference type="InterPro" id="IPR043502">
    <property type="entry name" value="DNA/RNA_pol_sf"/>
</dbReference>
<dbReference type="PANTHER" id="PTHR47027">
    <property type="entry name" value="REVERSE TRANSCRIPTASE DOMAIN-CONTAINING PROTEIN"/>
    <property type="match status" value="1"/>
</dbReference>
<evidence type="ECO:0000259" key="2">
    <source>
        <dbReference type="PROSITE" id="PS50878"/>
    </source>
</evidence>
<keyword evidence="3" id="KW-0378">Hydrolase</keyword>
<dbReference type="InterPro" id="IPR000477">
    <property type="entry name" value="RT_dom"/>
</dbReference>
<dbReference type="EMBL" id="GBBI01001811">
    <property type="protein sequence ID" value="JAC16901.1"/>
    <property type="molecule type" value="mRNA"/>
</dbReference>
<keyword evidence="3" id="KW-0548">Nucleotidyltransferase</keyword>
<organism evidence="3">
    <name type="scientific">Triatoma infestans</name>
    <name type="common">Assassin bug</name>
    <dbReference type="NCBI Taxonomy" id="30076"/>
    <lineage>
        <taxon>Eukaryota</taxon>
        <taxon>Metazoa</taxon>
        <taxon>Ecdysozoa</taxon>
        <taxon>Arthropoda</taxon>
        <taxon>Hexapoda</taxon>
        <taxon>Insecta</taxon>
        <taxon>Pterygota</taxon>
        <taxon>Neoptera</taxon>
        <taxon>Paraneoptera</taxon>
        <taxon>Hemiptera</taxon>
        <taxon>Heteroptera</taxon>
        <taxon>Panheteroptera</taxon>
        <taxon>Cimicomorpha</taxon>
        <taxon>Reduviidae</taxon>
        <taxon>Triatominae</taxon>
        <taxon>Triatoma</taxon>
    </lineage>
</organism>
<reference evidence="3" key="1">
    <citation type="journal article" date="2014" name="PLoS Negl. Trop. Dis.">
        <title>An updated insight into the Sialotranscriptome of Triatoma infestans: developmental stage and geographic variations.</title>
        <authorList>
            <person name="Schwarz A."/>
            <person name="Medrano-Mercado N."/>
            <person name="Schaub G.A."/>
            <person name="Struchiner C.J."/>
            <person name="Bargues M.D."/>
            <person name="Levy M.Z."/>
            <person name="Ribeiro J.M."/>
        </authorList>
    </citation>
    <scope>NUCLEOTIDE SEQUENCE</scope>
    <source>
        <strain evidence="3">Chile</strain>
        <tissue evidence="3">Salivary glands</tissue>
    </source>
</reference>
<name>A0A023F5J4_TRIIF</name>
<keyword evidence="3" id="KW-0255">Endonuclease</keyword>
<dbReference type="PROSITE" id="PS50878">
    <property type="entry name" value="RT_POL"/>
    <property type="match status" value="1"/>
</dbReference>
<keyword evidence="1" id="KW-1133">Transmembrane helix</keyword>
<protein>
    <submittedName>
        <fullName evidence="3">Putative endonuclease-reverse transcriptase</fullName>
    </submittedName>
</protein>
<keyword evidence="3" id="KW-0695">RNA-directed DNA polymerase</keyword>
<keyword evidence="1" id="KW-0472">Membrane</keyword>
<feature type="non-terminal residue" evidence="3">
    <location>
        <position position="1"/>
    </location>
</feature>
<dbReference type="CDD" id="cd01650">
    <property type="entry name" value="RT_nLTR_like"/>
    <property type="match status" value="1"/>
</dbReference>
<keyword evidence="1" id="KW-0812">Transmembrane</keyword>
<dbReference type="PANTHER" id="PTHR47027:SF30">
    <property type="entry name" value="THAP-TYPE DOMAIN-CONTAINING PROTEIN"/>
    <property type="match status" value="1"/>
</dbReference>
<keyword evidence="3" id="KW-0808">Transferase</keyword>